<name>A0A941EEV6_9ACTN</name>
<evidence type="ECO:0000256" key="5">
    <source>
        <dbReference type="ARBA" id="ARBA00022989"/>
    </source>
</evidence>
<gene>
    <name evidence="8" type="ORF">KDK95_09110</name>
</gene>
<dbReference type="Proteomes" id="UP000676325">
    <property type="component" value="Unassembled WGS sequence"/>
</dbReference>
<dbReference type="InterPro" id="IPR051907">
    <property type="entry name" value="DoxX-like_oxidoreductase"/>
</dbReference>
<dbReference type="RefSeq" id="WP_212517608.1">
    <property type="nucleotide sequence ID" value="NZ_JAGSOH010000017.1"/>
</dbReference>
<evidence type="ECO:0000256" key="3">
    <source>
        <dbReference type="ARBA" id="ARBA00022475"/>
    </source>
</evidence>
<keyword evidence="5 7" id="KW-1133">Transmembrane helix</keyword>
<feature type="transmembrane region" description="Helical" evidence="7">
    <location>
        <begin position="151"/>
        <end position="169"/>
    </location>
</feature>
<evidence type="ECO:0000256" key="6">
    <source>
        <dbReference type="ARBA" id="ARBA00023136"/>
    </source>
</evidence>
<dbReference type="GO" id="GO:0005886">
    <property type="term" value="C:plasma membrane"/>
    <property type="evidence" value="ECO:0007669"/>
    <property type="project" value="UniProtKB-SubCell"/>
</dbReference>
<comment type="subcellular location">
    <subcellularLocation>
        <location evidence="1">Cell membrane</location>
        <topology evidence="1">Multi-pass membrane protein</topology>
    </subcellularLocation>
</comment>
<evidence type="ECO:0000256" key="4">
    <source>
        <dbReference type="ARBA" id="ARBA00022692"/>
    </source>
</evidence>
<dbReference type="EMBL" id="JAGSOH010000017">
    <property type="protein sequence ID" value="MBR7826459.1"/>
    <property type="molecule type" value="Genomic_DNA"/>
</dbReference>
<keyword evidence="3" id="KW-1003">Cell membrane</keyword>
<organism evidence="8 9">
    <name type="scientific">Actinospica acidithermotolerans</name>
    <dbReference type="NCBI Taxonomy" id="2828514"/>
    <lineage>
        <taxon>Bacteria</taxon>
        <taxon>Bacillati</taxon>
        <taxon>Actinomycetota</taxon>
        <taxon>Actinomycetes</taxon>
        <taxon>Catenulisporales</taxon>
        <taxon>Actinospicaceae</taxon>
        <taxon>Actinospica</taxon>
    </lineage>
</organism>
<keyword evidence="6 7" id="KW-0472">Membrane</keyword>
<evidence type="ECO:0000313" key="8">
    <source>
        <dbReference type="EMBL" id="MBR7826459.1"/>
    </source>
</evidence>
<evidence type="ECO:0000256" key="7">
    <source>
        <dbReference type="SAM" id="Phobius"/>
    </source>
</evidence>
<reference evidence="8" key="1">
    <citation type="submission" date="2021-04" db="EMBL/GenBank/DDBJ databases">
        <title>Genome based classification of Actinospica acidithermotolerans sp. nov., an actinobacterium isolated from an Indonesian hot spring.</title>
        <authorList>
            <person name="Kusuma A.B."/>
            <person name="Putra K.E."/>
            <person name="Nafisah S."/>
            <person name="Loh J."/>
            <person name="Nouioui I."/>
            <person name="Goodfellow M."/>
        </authorList>
    </citation>
    <scope>NUCLEOTIDE SEQUENCE</scope>
    <source>
        <strain evidence="8">MGRD01-02</strain>
    </source>
</reference>
<dbReference type="InterPro" id="IPR032808">
    <property type="entry name" value="DoxX"/>
</dbReference>
<accession>A0A941EEV6</accession>
<dbReference type="AlphaFoldDB" id="A0A941EEV6"/>
<evidence type="ECO:0000256" key="1">
    <source>
        <dbReference type="ARBA" id="ARBA00004651"/>
    </source>
</evidence>
<proteinExistence type="inferred from homology"/>
<keyword evidence="4 7" id="KW-0812">Transmembrane</keyword>
<comment type="caution">
    <text evidence="8">The sequence shown here is derived from an EMBL/GenBank/DDBJ whole genome shotgun (WGS) entry which is preliminary data.</text>
</comment>
<feature type="transmembrane region" description="Helical" evidence="7">
    <location>
        <begin position="118"/>
        <end position="139"/>
    </location>
</feature>
<sequence length="193" mass="18762">MAGRAKRQASCTCSRDVGLLLMRLGIGGVLMAHGVQKLFGLFGGGGVEGTAAAMESMGFEPGRESAIAAGVGETGGGALLALGLATPAAGAAAAGTMAAAASVNWEKGLFAMRGGYELPLLIGLGAAGLGLTGAGTLSLDDATGHVLDRPWLAAAAFVGTAGVATAVIARRNQVLARRADAAAADAEDSAPAE</sequence>
<keyword evidence="9" id="KW-1185">Reference proteome</keyword>
<dbReference type="Pfam" id="PF07681">
    <property type="entry name" value="DoxX"/>
    <property type="match status" value="1"/>
</dbReference>
<dbReference type="PANTHER" id="PTHR33452:SF1">
    <property type="entry name" value="INNER MEMBRANE PROTEIN YPHA-RELATED"/>
    <property type="match status" value="1"/>
</dbReference>
<evidence type="ECO:0000313" key="9">
    <source>
        <dbReference type="Proteomes" id="UP000676325"/>
    </source>
</evidence>
<dbReference type="PANTHER" id="PTHR33452">
    <property type="entry name" value="OXIDOREDUCTASE CATD-RELATED"/>
    <property type="match status" value="1"/>
</dbReference>
<protein>
    <submittedName>
        <fullName evidence="8">DoxX family protein</fullName>
    </submittedName>
</protein>
<evidence type="ECO:0000256" key="2">
    <source>
        <dbReference type="ARBA" id="ARBA00006679"/>
    </source>
</evidence>
<comment type="similarity">
    <text evidence="2">Belongs to the DoxX family.</text>
</comment>